<reference evidence="2 3" key="1">
    <citation type="submission" date="2024-04" db="EMBL/GenBank/DDBJ databases">
        <title>Phyllosticta paracitricarpa is synonymous to the EU quarantine fungus P. citricarpa based on phylogenomic analyses.</title>
        <authorList>
            <consortium name="Lawrence Berkeley National Laboratory"/>
            <person name="Van Ingen-Buijs V.A."/>
            <person name="Van Westerhoven A.C."/>
            <person name="Haridas S."/>
            <person name="Skiadas P."/>
            <person name="Martin F."/>
            <person name="Groenewald J.Z."/>
            <person name="Crous P.W."/>
            <person name="Seidl M.F."/>
        </authorList>
    </citation>
    <scope>NUCLEOTIDE SEQUENCE [LARGE SCALE GENOMIC DNA]</scope>
    <source>
        <strain evidence="2 3">CBS 123374</strain>
    </source>
</reference>
<evidence type="ECO:0000313" key="3">
    <source>
        <dbReference type="Proteomes" id="UP001492380"/>
    </source>
</evidence>
<proteinExistence type="predicted"/>
<evidence type="ECO:0000256" key="1">
    <source>
        <dbReference type="SAM" id="MobiDB-lite"/>
    </source>
</evidence>
<feature type="region of interest" description="Disordered" evidence="1">
    <location>
        <begin position="1"/>
        <end position="22"/>
    </location>
</feature>
<protein>
    <submittedName>
        <fullName evidence="2">Uncharacterized protein</fullName>
    </submittedName>
</protein>
<keyword evidence="3" id="KW-1185">Reference proteome</keyword>
<dbReference type="Proteomes" id="UP001492380">
    <property type="component" value="Unassembled WGS sequence"/>
</dbReference>
<comment type="caution">
    <text evidence="2">The sequence shown here is derived from an EMBL/GenBank/DDBJ whole genome shotgun (WGS) entry which is preliminary data.</text>
</comment>
<gene>
    <name evidence="2" type="ORF">HDK90DRAFT_534007</name>
</gene>
<dbReference type="EMBL" id="JBBWRZ010000005">
    <property type="protein sequence ID" value="KAK8235934.1"/>
    <property type="molecule type" value="Genomic_DNA"/>
</dbReference>
<sequence>MAGTPPVTPRRPRPTSLSLDDLVFSPGTKRKRTVFDVDKEIADTPINKESGRTEVVFVKDTNYLDSLKSDEDRTELERAFQASHKAHEVPKKITELRAMIFFVYHRIDGADIKSLVNVPENTFNFLWLHKKHKDAAGKMQCDILAWVKDRVEAIYKRNKNKVQNPIDLAEITSEERVQKFIAFFRKNPVGIAIGMFSPTISSIINFNAIYRTPDHIGGAELAALVRWRTVIYQTFVKTAEAVFQHYFLPILKPEAVTEYKDGDSL</sequence>
<organism evidence="2 3">
    <name type="scientific">Phyllosticta capitalensis</name>
    <dbReference type="NCBI Taxonomy" id="121624"/>
    <lineage>
        <taxon>Eukaryota</taxon>
        <taxon>Fungi</taxon>
        <taxon>Dikarya</taxon>
        <taxon>Ascomycota</taxon>
        <taxon>Pezizomycotina</taxon>
        <taxon>Dothideomycetes</taxon>
        <taxon>Dothideomycetes incertae sedis</taxon>
        <taxon>Botryosphaeriales</taxon>
        <taxon>Phyllostictaceae</taxon>
        <taxon>Phyllosticta</taxon>
    </lineage>
</organism>
<evidence type="ECO:0000313" key="2">
    <source>
        <dbReference type="EMBL" id="KAK8235934.1"/>
    </source>
</evidence>
<name>A0ABR1YS17_9PEZI</name>
<accession>A0ABR1YS17</accession>